<evidence type="ECO:0000313" key="13">
    <source>
        <dbReference type="EMBL" id="EHB12711.1"/>
    </source>
</evidence>
<dbReference type="GO" id="GO:0005615">
    <property type="term" value="C:extracellular space"/>
    <property type="evidence" value="ECO:0007669"/>
    <property type="project" value="TreeGrafter"/>
</dbReference>
<evidence type="ECO:0000256" key="1">
    <source>
        <dbReference type="ARBA" id="ARBA00002897"/>
    </source>
</evidence>
<keyword evidence="6" id="KW-0165">Cleavage on pair of basic residues</keyword>
<dbReference type="PANTHER" id="PTHR16839:SF1">
    <property type="entry name" value="GALANIN PEPTIDES"/>
    <property type="match status" value="1"/>
</dbReference>
<dbReference type="PANTHER" id="PTHR16839">
    <property type="entry name" value="GALANIN"/>
    <property type="match status" value="1"/>
</dbReference>
<dbReference type="Proteomes" id="UP000006813">
    <property type="component" value="Unassembled WGS sequence"/>
</dbReference>
<dbReference type="GO" id="GO:0007218">
    <property type="term" value="P:neuropeptide signaling pathway"/>
    <property type="evidence" value="ECO:0007669"/>
    <property type="project" value="UniProtKB-KW"/>
</dbReference>
<keyword evidence="10" id="KW-1133">Transmembrane helix</keyword>
<feature type="domain" description="Galanin" evidence="12">
    <location>
        <begin position="197"/>
        <end position="209"/>
    </location>
</feature>
<evidence type="ECO:0000256" key="10">
    <source>
        <dbReference type="SAM" id="Phobius"/>
    </source>
</evidence>
<comment type="similarity">
    <text evidence="3">Belongs to the galanin family.</text>
</comment>
<dbReference type="eggNOG" id="ENOG502RZ1E">
    <property type="taxonomic scope" value="Eukaryota"/>
</dbReference>
<comment type="function">
    <text evidence="1">Endocrine hormone of the central and peripheral nervous systems that binds and activates the G protein-coupled receptors GALR1, GALR2, and GALR3. This small neuropeptide may regulate diverse physiologic functions including contraction of smooth muscle of the gastrointestinal and genitourinary tract, growth hormone and insulin release and adrenal secretion.</text>
</comment>
<keyword evidence="5" id="KW-0964">Secreted</keyword>
<evidence type="ECO:0000256" key="9">
    <source>
        <dbReference type="ARBA" id="ARBA00023320"/>
    </source>
</evidence>
<dbReference type="STRING" id="10181.G5BTV0"/>
<evidence type="ECO:0000256" key="7">
    <source>
        <dbReference type="ARBA" id="ARBA00022702"/>
    </source>
</evidence>
<sequence length="296" mass="31757">MARAGALLLLSLLLVAALPATLVLGAPAKEKRGWTLNSAGYLLGPHAIDNHRSFSDKHGLAGKRELQLDGDLQTGSFDRSLPENNIVRTIIEFLTFLHLKAAPCGERCRSTRPDPTGLVPGRSRSRYPISAVRALLSPAAPRIPRATRPLQPGQAPTARLPSLQMARAGALLLLSLLLVAALPATLVLGAPAKEKRGWTLNSAGYLLGPHAIDNHRSFSDKHGLAGKRELQLDGDLQTGSFDRSLPENNIVRTIIEFLTFLHLKAAPGPCSLCNLLLPLATPEALGFQIQRHCPPA</sequence>
<comment type="subcellular location">
    <subcellularLocation>
        <location evidence="2">Secreted</location>
    </subcellularLocation>
</comment>
<keyword evidence="7" id="KW-0372">Hormone</keyword>
<dbReference type="InterPro" id="IPR013068">
    <property type="entry name" value="GMAP"/>
</dbReference>
<dbReference type="PROSITE" id="PS00861">
    <property type="entry name" value="GALANIN"/>
    <property type="match status" value="2"/>
</dbReference>
<dbReference type="GO" id="GO:0005184">
    <property type="term" value="F:neuropeptide hormone activity"/>
    <property type="evidence" value="ECO:0007669"/>
    <property type="project" value="TreeGrafter"/>
</dbReference>
<feature type="chain" id="PRO_5003474705" description="Galanin peptides" evidence="11">
    <location>
        <begin position="26"/>
        <end position="296"/>
    </location>
</feature>
<dbReference type="InParanoid" id="G5BTV0"/>
<evidence type="ECO:0000256" key="8">
    <source>
        <dbReference type="ARBA" id="ARBA00022729"/>
    </source>
</evidence>
<keyword evidence="9" id="KW-0527">Neuropeptide</keyword>
<keyword evidence="10" id="KW-0472">Membrane</keyword>
<name>G5BTV0_HETGA</name>
<keyword evidence="10" id="KW-0812">Transmembrane</keyword>
<evidence type="ECO:0000256" key="2">
    <source>
        <dbReference type="ARBA" id="ARBA00004613"/>
    </source>
</evidence>
<dbReference type="GO" id="GO:0031763">
    <property type="term" value="F:galanin receptor binding"/>
    <property type="evidence" value="ECO:0007669"/>
    <property type="project" value="TreeGrafter"/>
</dbReference>
<dbReference type="InterPro" id="IPR008174">
    <property type="entry name" value="Galanin"/>
</dbReference>
<gene>
    <name evidence="13" type="ORF">GW7_09652</name>
</gene>
<evidence type="ECO:0000256" key="3">
    <source>
        <dbReference type="ARBA" id="ARBA00006871"/>
    </source>
</evidence>
<dbReference type="SMART" id="SM00071">
    <property type="entry name" value="Galanin"/>
    <property type="match status" value="2"/>
</dbReference>
<dbReference type="Pfam" id="PF01296">
    <property type="entry name" value="Galanin"/>
    <property type="match status" value="2"/>
</dbReference>
<evidence type="ECO:0000313" key="14">
    <source>
        <dbReference type="Proteomes" id="UP000006813"/>
    </source>
</evidence>
<evidence type="ECO:0000256" key="4">
    <source>
        <dbReference type="ARBA" id="ARBA00019079"/>
    </source>
</evidence>
<accession>G5BTV0</accession>
<dbReference type="PRINTS" id="PR00273">
    <property type="entry name" value="GALANIN"/>
</dbReference>
<evidence type="ECO:0000256" key="11">
    <source>
        <dbReference type="SAM" id="SignalP"/>
    </source>
</evidence>
<evidence type="ECO:0000259" key="12">
    <source>
        <dbReference type="PROSITE" id="PS00861"/>
    </source>
</evidence>
<evidence type="ECO:0000256" key="6">
    <source>
        <dbReference type="ARBA" id="ARBA00022685"/>
    </source>
</evidence>
<protein>
    <recommendedName>
        <fullName evidence="4">Galanin peptides</fullName>
    </recommendedName>
</protein>
<dbReference type="AlphaFoldDB" id="G5BTV0"/>
<dbReference type="Pfam" id="PF06540">
    <property type="entry name" value="GMAP"/>
    <property type="match status" value="2"/>
</dbReference>
<dbReference type="EMBL" id="JH171776">
    <property type="protein sequence ID" value="EHB12711.1"/>
    <property type="molecule type" value="Genomic_DNA"/>
</dbReference>
<keyword evidence="8 11" id="KW-0732">Signal</keyword>
<organism evidence="13 14">
    <name type="scientific">Heterocephalus glaber</name>
    <name type="common">Naked mole rat</name>
    <dbReference type="NCBI Taxonomy" id="10181"/>
    <lineage>
        <taxon>Eukaryota</taxon>
        <taxon>Metazoa</taxon>
        <taxon>Chordata</taxon>
        <taxon>Craniata</taxon>
        <taxon>Vertebrata</taxon>
        <taxon>Euteleostomi</taxon>
        <taxon>Mammalia</taxon>
        <taxon>Eutheria</taxon>
        <taxon>Euarchontoglires</taxon>
        <taxon>Glires</taxon>
        <taxon>Rodentia</taxon>
        <taxon>Hystricomorpha</taxon>
        <taxon>Bathyergidae</taxon>
        <taxon>Heterocephalus</taxon>
    </lineage>
</organism>
<proteinExistence type="inferred from homology"/>
<dbReference type="GO" id="GO:0030141">
    <property type="term" value="C:secretory granule"/>
    <property type="evidence" value="ECO:0007669"/>
    <property type="project" value="TreeGrafter"/>
</dbReference>
<feature type="domain" description="Galanin" evidence="12">
    <location>
        <begin position="33"/>
        <end position="45"/>
    </location>
</feature>
<feature type="transmembrane region" description="Helical" evidence="10">
    <location>
        <begin position="168"/>
        <end position="190"/>
    </location>
</feature>
<feature type="signal peptide" evidence="11">
    <location>
        <begin position="1"/>
        <end position="25"/>
    </location>
</feature>
<reference evidence="13 14" key="1">
    <citation type="journal article" date="2011" name="Nature">
        <title>Genome sequencing reveals insights into physiology and longevity of the naked mole rat.</title>
        <authorList>
            <person name="Kim E.B."/>
            <person name="Fang X."/>
            <person name="Fushan A.A."/>
            <person name="Huang Z."/>
            <person name="Lobanov A.V."/>
            <person name="Han L."/>
            <person name="Marino S.M."/>
            <person name="Sun X."/>
            <person name="Turanov A.A."/>
            <person name="Yang P."/>
            <person name="Yim S.H."/>
            <person name="Zhao X."/>
            <person name="Kasaikina M.V."/>
            <person name="Stoletzki N."/>
            <person name="Peng C."/>
            <person name="Polak P."/>
            <person name="Xiong Z."/>
            <person name="Kiezun A."/>
            <person name="Zhu Y."/>
            <person name="Chen Y."/>
            <person name="Kryukov G.V."/>
            <person name="Zhang Q."/>
            <person name="Peshkin L."/>
            <person name="Yang L."/>
            <person name="Bronson R.T."/>
            <person name="Buffenstein R."/>
            <person name="Wang B."/>
            <person name="Han C."/>
            <person name="Li Q."/>
            <person name="Chen L."/>
            <person name="Zhao W."/>
            <person name="Sunyaev S.R."/>
            <person name="Park T.J."/>
            <person name="Zhang G."/>
            <person name="Wang J."/>
            <person name="Gladyshev V.N."/>
        </authorList>
    </citation>
    <scope>NUCLEOTIDE SEQUENCE [LARGE SCALE GENOMIC DNA]</scope>
</reference>
<dbReference type="InterPro" id="IPR008175">
    <property type="entry name" value="Galanin_pre"/>
</dbReference>
<evidence type="ECO:0000256" key="5">
    <source>
        <dbReference type="ARBA" id="ARBA00022525"/>
    </source>
</evidence>